<dbReference type="InterPro" id="IPR000524">
    <property type="entry name" value="Tscrpt_reg_HTH_GntR"/>
</dbReference>
<keyword evidence="3" id="KW-0804">Transcription</keyword>
<dbReference type="Gene3D" id="1.20.120.530">
    <property type="entry name" value="GntR ligand-binding domain-like"/>
    <property type="match status" value="1"/>
</dbReference>
<organism evidence="5">
    <name type="scientific">Chelativorans sp. (strain BNC1)</name>
    <dbReference type="NCBI Taxonomy" id="266779"/>
    <lineage>
        <taxon>Bacteria</taxon>
        <taxon>Pseudomonadati</taxon>
        <taxon>Pseudomonadota</taxon>
        <taxon>Alphaproteobacteria</taxon>
        <taxon>Hyphomicrobiales</taxon>
        <taxon>Phyllobacteriaceae</taxon>
        <taxon>Chelativorans</taxon>
    </lineage>
</organism>
<dbReference type="SMART" id="SM00895">
    <property type="entry name" value="FCD"/>
    <property type="match status" value="1"/>
</dbReference>
<dbReference type="GO" id="GO:0003700">
    <property type="term" value="F:DNA-binding transcription factor activity"/>
    <property type="evidence" value="ECO:0007669"/>
    <property type="project" value="InterPro"/>
</dbReference>
<evidence type="ECO:0000256" key="3">
    <source>
        <dbReference type="ARBA" id="ARBA00023163"/>
    </source>
</evidence>
<dbReference type="Pfam" id="PF00392">
    <property type="entry name" value="GntR"/>
    <property type="match status" value="1"/>
</dbReference>
<dbReference type="InterPro" id="IPR036390">
    <property type="entry name" value="WH_DNA-bd_sf"/>
</dbReference>
<dbReference type="Pfam" id="PF07729">
    <property type="entry name" value="FCD"/>
    <property type="match status" value="1"/>
</dbReference>
<name>Q11AP8_CHESB</name>
<dbReference type="GO" id="GO:0003677">
    <property type="term" value="F:DNA binding"/>
    <property type="evidence" value="ECO:0007669"/>
    <property type="project" value="UniProtKB-KW"/>
</dbReference>
<dbReference type="PROSITE" id="PS50949">
    <property type="entry name" value="HTH_GNTR"/>
    <property type="match status" value="1"/>
</dbReference>
<dbReference type="InterPro" id="IPR008920">
    <property type="entry name" value="TF_FadR/GntR_C"/>
</dbReference>
<dbReference type="Gene3D" id="1.10.10.10">
    <property type="entry name" value="Winged helix-like DNA-binding domain superfamily/Winged helix DNA-binding domain"/>
    <property type="match status" value="1"/>
</dbReference>
<geneLocation type="plasmid" evidence="5">
    <name>2</name>
</geneLocation>
<dbReference type="SUPFAM" id="SSF46785">
    <property type="entry name" value="Winged helix' DNA-binding domain"/>
    <property type="match status" value="1"/>
</dbReference>
<dbReference type="SMART" id="SM00345">
    <property type="entry name" value="HTH_GNTR"/>
    <property type="match status" value="1"/>
</dbReference>
<dbReference type="InterPro" id="IPR011711">
    <property type="entry name" value="GntR_C"/>
</dbReference>
<dbReference type="KEGG" id="mes:Meso_4499"/>
<proteinExistence type="predicted"/>
<dbReference type="SUPFAM" id="SSF48008">
    <property type="entry name" value="GntR ligand-binding domain-like"/>
    <property type="match status" value="1"/>
</dbReference>
<dbReference type="PANTHER" id="PTHR43537">
    <property type="entry name" value="TRANSCRIPTIONAL REGULATOR, GNTR FAMILY"/>
    <property type="match status" value="1"/>
</dbReference>
<dbReference type="CDD" id="cd07377">
    <property type="entry name" value="WHTH_GntR"/>
    <property type="match status" value="1"/>
</dbReference>
<dbReference type="EMBL" id="CP000391">
    <property type="protein sequence ID" value="ABG65527.1"/>
    <property type="molecule type" value="Genomic_DNA"/>
</dbReference>
<sequence>MNSVSKAIATAVLAPIGPEWERTSISARVYKELRKAIVSMQLLPGHTLSEAEIARQLGTSRQPVREAFIKLAEAGFIEIKPQKGTQVLKISSGEVANARYLRQTLEVAIARRSAEKPDHATLKEIRLILDAQLRACKSDDHEGFIRLDDDFHRLVAIAGGFGKMWRLVEDLKGQMDRVRFLSIPEATPMMRLIEQHTEVADCIQVGDPDGAGNAMQRHLSEMLISLPILAERHPELFSD</sequence>
<protein>
    <submittedName>
        <fullName evidence="5">Transcriptional regulator, GntR family</fullName>
    </submittedName>
</protein>
<dbReference type="PANTHER" id="PTHR43537:SF6">
    <property type="entry name" value="HTH-TYPE TRANSCRIPTIONAL REPRESSOR RSPR"/>
    <property type="match status" value="1"/>
</dbReference>
<evidence type="ECO:0000256" key="1">
    <source>
        <dbReference type="ARBA" id="ARBA00023015"/>
    </source>
</evidence>
<dbReference type="OrthoDB" id="9788098at2"/>
<dbReference type="AlphaFoldDB" id="Q11AP8"/>
<evidence type="ECO:0000256" key="2">
    <source>
        <dbReference type="ARBA" id="ARBA00023125"/>
    </source>
</evidence>
<gene>
    <name evidence="5" type="ordered locus">Meso_4499</name>
</gene>
<reference evidence="5" key="1">
    <citation type="submission" date="2006-06" db="EMBL/GenBank/DDBJ databases">
        <title>Complete sequence of Plasmid 2 of Chelativorans sp. BNC1.</title>
        <authorList>
            <consortium name="US DOE Joint Genome Institute"/>
            <person name="Copeland A."/>
            <person name="Lucas S."/>
            <person name="Lapidus A."/>
            <person name="Barry K."/>
            <person name="Detter J.C."/>
            <person name="Glavina del Rio T."/>
            <person name="Hammon N."/>
            <person name="Israni S."/>
            <person name="Dalin E."/>
            <person name="Tice H."/>
            <person name="Pitluck S."/>
            <person name="Chertkov O."/>
            <person name="Brettin T."/>
            <person name="Bruce D."/>
            <person name="Han C."/>
            <person name="Tapia R."/>
            <person name="Gilna P."/>
            <person name="Schmutz J."/>
            <person name="Larimer F."/>
            <person name="Land M."/>
            <person name="Hauser L."/>
            <person name="Kyrpides N."/>
            <person name="Mikhailova N."/>
            <person name="Richardson P."/>
        </authorList>
    </citation>
    <scope>NUCLEOTIDE SEQUENCE</scope>
    <source>
        <strain evidence="5">BNC1</strain>
        <plasmid evidence="5">2</plasmid>
    </source>
</reference>
<feature type="domain" description="HTH gntR-type" evidence="4">
    <location>
        <begin position="23"/>
        <end position="90"/>
    </location>
</feature>
<keyword evidence="5" id="KW-0614">Plasmid</keyword>
<evidence type="ECO:0000259" key="4">
    <source>
        <dbReference type="PROSITE" id="PS50949"/>
    </source>
</evidence>
<accession>Q11AP8</accession>
<dbReference type="HOGENOM" id="CLU_017584_5_2_5"/>
<keyword evidence="1" id="KW-0805">Transcription regulation</keyword>
<evidence type="ECO:0000313" key="5">
    <source>
        <dbReference type="EMBL" id="ABG65527.1"/>
    </source>
</evidence>
<dbReference type="InterPro" id="IPR036388">
    <property type="entry name" value="WH-like_DNA-bd_sf"/>
</dbReference>
<dbReference type="eggNOG" id="COG1802">
    <property type="taxonomic scope" value="Bacteria"/>
</dbReference>
<keyword evidence="2" id="KW-0238">DNA-binding</keyword>